<accession>A0A841KQ73</accession>
<keyword evidence="2" id="KW-1003">Cell membrane</keyword>
<dbReference type="GO" id="GO:0005886">
    <property type="term" value="C:plasma membrane"/>
    <property type="evidence" value="ECO:0007669"/>
    <property type="project" value="UniProtKB-SubCell"/>
</dbReference>
<comment type="subcellular location">
    <subcellularLocation>
        <location evidence="1">Cell membrane</location>
        <topology evidence="1">Multi-pass membrane protein</topology>
    </subcellularLocation>
</comment>
<dbReference type="InterPro" id="IPR003838">
    <property type="entry name" value="ABC3_permease_C"/>
</dbReference>
<feature type="domain" description="MacB-like periplasmic core" evidence="8">
    <location>
        <begin position="22"/>
        <end position="188"/>
    </location>
</feature>
<evidence type="ECO:0000256" key="5">
    <source>
        <dbReference type="ARBA" id="ARBA00023136"/>
    </source>
</evidence>
<dbReference type="OrthoDB" id="8735006at2"/>
<evidence type="ECO:0000259" key="7">
    <source>
        <dbReference type="Pfam" id="PF02687"/>
    </source>
</evidence>
<name>A0A841KQ73_9GAMM</name>
<dbReference type="EMBL" id="JACHET010000001">
    <property type="protein sequence ID" value="MBB6184114.1"/>
    <property type="molecule type" value="Genomic_DNA"/>
</dbReference>
<dbReference type="RefSeq" id="WP_043099771.1">
    <property type="nucleotide sequence ID" value="NZ_JACHET010000001.1"/>
</dbReference>
<proteinExistence type="predicted"/>
<protein>
    <submittedName>
        <fullName evidence="9">Putative ABC transport system permease protein</fullName>
    </submittedName>
</protein>
<keyword evidence="4 6" id="KW-1133">Transmembrane helix</keyword>
<dbReference type="PANTHER" id="PTHR30572:SF18">
    <property type="entry name" value="ABC-TYPE MACROLIDE FAMILY EXPORT SYSTEM PERMEASE COMPONENT 2"/>
    <property type="match status" value="1"/>
</dbReference>
<gene>
    <name evidence="9" type="ORF">HNQ86_001459</name>
</gene>
<feature type="transmembrane region" description="Helical" evidence="6">
    <location>
        <begin position="399"/>
        <end position="419"/>
    </location>
</feature>
<dbReference type="Proteomes" id="UP000560000">
    <property type="component" value="Unassembled WGS sequence"/>
</dbReference>
<sequence>MARGRYAWHLAWRGMRRHPRTSAMVVVVMALGLASCMSVLAVFHALTADPVAGRHGETRTVMFRTKDEKPDPLRAVMQASLVQQVVDRLQDQTLAAVAYGTTRVQPATAPTDAAGDAETAVMFATSRIPAVFGIELLRGQWWTAADDHDGSPVAVIDVATAQRLFGTDNVLGKSIRIDDKRFRIIGVHANWAPALKFYAQNRKQYARGMAQVMAPFSAGDGVDMQMGQMSCPLGNMSDAWKQCSFSQLWAYDLDATQRQRLLQTATQVAQDFDKPPPGVTPVVYQPSLLTVREWLVLQHTVPDSVRAYVWVALAFLALCLLNAAGVLAARFLRRGAELGVRRALGASRRDVFFQHLIESGSLSAVAGAIALPLMLGAFALMRTQSIPYAALIRFHPGTFIALCAATVLTGLAVGVYPAWRAAVVPPALQVKQN</sequence>
<feature type="transmembrane region" description="Helical" evidence="6">
    <location>
        <begin position="307"/>
        <end position="332"/>
    </location>
</feature>
<dbReference type="AlphaFoldDB" id="A0A841KQ73"/>
<evidence type="ECO:0000259" key="8">
    <source>
        <dbReference type="Pfam" id="PF12704"/>
    </source>
</evidence>
<evidence type="ECO:0000313" key="9">
    <source>
        <dbReference type="EMBL" id="MBB6184114.1"/>
    </source>
</evidence>
<reference evidence="9 10" key="1">
    <citation type="submission" date="2020-08" db="EMBL/GenBank/DDBJ databases">
        <title>Genomic Encyclopedia of Type Strains, Phase IV (KMG-IV): sequencing the most valuable type-strain genomes for metagenomic binning, comparative biology and taxonomic classification.</title>
        <authorList>
            <person name="Goeker M."/>
        </authorList>
    </citation>
    <scope>NUCLEOTIDE SEQUENCE [LARGE SCALE GENOMIC DNA]</scope>
    <source>
        <strain evidence="9 10">DSM 107085</strain>
    </source>
</reference>
<evidence type="ECO:0000256" key="3">
    <source>
        <dbReference type="ARBA" id="ARBA00022692"/>
    </source>
</evidence>
<dbReference type="Pfam" id="PF12704">
    <property type="entry name" value="MacB_PCD"/>
    <property type="match status" value="1"/>
</dbReference>
<evidence type="ECO:0000256" key="4">
    <source>
        <dbReference type="ARBA" id="ARBA00022989"/>
    </source>
</evidence>
<evidence type="ECO:0000256" key="1">
    <source>
        <dbReference type="ARBA" id="ARBA00004651"/>
    </source>
</evidence>
<dbReference type="Pfam" id="PF02687">
    <property type="entry name" value="FtsX"/>
    <property type="match status" value="1"/>
</dbReference>
<organism evidence="9 10">
    <name type="scientific">Oleiagrimonas soli</name>
    <dbReference type="NCBI Taxonomy" id="1543381"/>
    <lineage>
        <taxon>Bacteria</taxon>
        <taxon>Pseudomonadati</taxon>
        <taxon>Pseudomonadota</taxon>
        <taxon>Gammaproteobacteria</taxon>
        <taxon>Lysobacterales</taxon>
        <taxon>Rhodanobacteraceae</taxon>
        <taxon>Oleiagrimonas</taxon>
    </lineage>
</organism>
<keyword evidence="3 6" id="KW-0812">Transmembrane</keyword>
<feature type="transmembrane region" description="Helical" evidence="6">
    <location>
        <begin position="352"/>
        <end position="379"/>
    </location>
</feature>
<comment type="caution">
    <text evidence="9">The sequence shown here is derived from an EMBL/GenBank/DDBJ whole genome shotgun (WGS) entry which is preliminary data.</text>
</comment>
<dbReference type="InterPro" id="IPR050250">
    <property type="entry name" value="Macrolide_Exporter_MacB"/>
</dbReference>
<feature type="domain" description="ABC3 transporter permease C-terminal" evidence="7">
    <location>
        <begin position="311"/>
        <end position="422"/>
    </location>
</feature>
<evidence type="ECO:0000256" key="6">
    <source>
        <dbReference type="SAM" id="Phobius"/>
    </source>
</evidence>
<evidence type="ECO:0000256" key="2">
    <source>
        <dbReference type="ARBA" id="ARBA00022475"/>
    </source>
</evidence>
<evidence type="ECO:0000313" key="10">
    <source>
        <dbReference type="Proteomes" id="UP000560000"/>
    </source>
</evidence>
<keyword evidence="5 6" id="KW-0472">Membrane</keyword>
<dbReference type="InterPro" id="IPR025857">
    <property type="entry name" value="MacB_PCD"/>
</dbReference>
<dbReference type="GO" id="GO:0022857">
    <property type="term" value="F:transmembrane transporter activity"/>
    <property type="evidence" value="ECO:0007669"/>
    <property type="project" value="TreeGrafter"/>
</dbReference>
<dbReference type="PANTHER" id="PTHR30572">
    <property type="entry name" value="MEMBRANE COMPONENT OF TRANSPORTER-RELATED"/>
    <property type="match status" value="1"/>
</dbReference>